<dbReference type="EMBL" id="JAGTPW010000002">
    <property type="protein sequence ID" value="MBR8643974.1"/>
    <property type="molecule type" value="Genomic_DNA"/>
</dbReference>
<reference evidence="1" key="1">
    <citation type="submission" date="2021-04" db="EMBL/GenBank/DDBJ databases">
        <title>Whole genome sequencing of Enterococci isolates from hospitalized patients.</title>
        <authorList>
            <person name="Ogoti B.M."/>
            <person name="Onyambu F.G."/>
        </authorList>
    </citation>
    <scope>NUCLEOTIDE SEQUENCE</scope>
    <source>
        <strain evidence="1">242</strain>
    </source>
</reference>
<comment type="caution">
    <text evidence="1">The sequence shown here is derived from an EMBL/GenBank/DDBJ whole genome shotgun (WGS) entry which is preliminary data.</text>
</comment>
<sequence>MNSEYTKSGNMDAEFDIGLLEKKDEEETSFQIELPNQGRIMNADVRDVQLVHSKLQVLTMNDVNSNNEKQTKEVHLYTIDVANKKS</sequence>
<organism evidence="1 2">
    <name type="scientific">Peribacillus frigoritolerans</name>
    <dbReference type="NCBI Taxonomy" id="450367"/>
    <lineage>
        <taxon>Bacteria</taxon>
        <taxon>Bacillati</taxon>
        <taxon>Bacillota</taxon>
        <taxon>Bacilli</taxon>
        <taxon>Bacillales</taxon>
        <taxon>Bacillaceae</taxon>
        <taxon>Peribacillus</taxon>
    </lineage>
</organism>
<proteinExistence type="predicted"/>
<protein>
    <submittedName>
        <fullName evidence="1">Uncharacterized protein</fullName>
    </submittedName>
</protein>
<dbReference type="Proteomes" id="UP000680045">
    <property type="component" value="Unassembled WGS sequence"/>
</dbReference>
<accession>A0A941FHA7</accession>
<evidence type="ECO:0000313" key="2">
    <source>
        <dbReference type="Proteomes" id="UP000680045"/>
    </source>
</evidence>
<evidence type="ECO:0000313" key="1">
    <source>
        <dbReference type="EMBL" id="MBR8643974.1"/>
    </source>
</evidence>
<gene>
    <name evidence="1" type="ORF">KEH51_02165</name>
</gene>
<name>A0A941FHA7_9BACI</name>
<dbReference type="AlphaFoldDB" id="A0A941FHA7"/>